<feature type="transmembrane region" description="Helical" evidence="1">
    <location>
        <begin position="225"/>
        <end position="243"/>
    </location>
</feature>
<dbReference type="PANTHER" id="PTHR40407">
    <property type="entry name" value="MEMBRANE PROTEIN-LIKE PROTEIN"/>
    <property type="match status" value="1"/>
</dbReference>
<proteinExistence type="predicted"/>
<feature type="transmembrane region" description="Helical" evidence="1">
    <location>
        <begin position="193"/>
        <end position="213"/>
    </location>
</feature>
<dbReference type="EMBL" id="CP030840">
    <property type="protein sequence ID" value="AXC15719.1"/>
    <property type="molecule type" value="Genomic_DNA"/>
</dbReference>
<dbReference type="KEGG" id="abas:ACPOL_6493"/>
<dbReference type="Proteomes" id="UP000253606">
    <property type="component" value="Chromosome"/>
</dbReference>
<gene>
    <name evidence="3" type="ORF">ACPOL_6493</name>
</gene>
<feature type="transmembrane region" description="Helical" evidence="1">
    <location>
        <begin position="59"/>
        <end position="80"/>
    </location>
</feature>
<feature type="transmembrane region" description="Helical" evidence="1">
    <location>
        <begin position="101"/>
        <end position="118"/>
    </location>
</feature>
<evidence type="ECO:0000256" key="1">
    <source>
        <dbReference type="SAM" id="Phobius"/>
    </source>
</evidence>
<protein>
    <submittedName>
        <fullName evidence="3">Membrane protein, putative</fullName>
    </submittedName>
</protein>
<sequence length="403" mass="45421">MATPDDVLMEPRRMRLTSLDTWRGLVIFLMVLDHVRDFFNRGALTSTPTEAGHTTLLLYLTRWVTHLCAPTFLFLAGVGIRLQYEKHGPTWNLSRFLAMRGLWLVFLDLVVISTLLSFGRVFFFIQVLYATGMSMLVLSALVWLRPRFVLVLGGAIVLLAPLAIRPLLHATGAPLLFRTFTVLPGPLPAGSGIVLYPFVPWLGVMCLGFGYGHIFRLPPPIRDRILAWTAASLLALFALLRGINGYGDLSPWKAGHTPLLNSESFMDVTKYPASPDYVLATLGISLLLFLGLERLRGPFIRILTTFGRTPLFTYITHFFVMHCLQIAVGLALGYPLRIFQSYIANASAAMFSGTVPEVERLGWGFPLWGTYIVWLLVVALVYPLSRWFEGVKQNRQDWWLRYL</sequence>
<feature type="domain" description="Heparan-alpha-glucosaminide N-acetyltransferase catalytic" evidence="2">
    <location>
        <begin position="15"/>
        <end position="218"/>
    </location>
</feature>
<dbReference type="OrthoDB" id="508112at2"/>
<organism evidence="3 4">
    <name type="scientific">Acidisarcina polymorpha</name>
    <dbReference type="NCBI Taxonomy" id="2211140"/>
    <lineage>
        <taxon>Bacteria</taxon>
        <taxon>Pseudomonadati</taxon>
        <taxon>Acidobacteriota</taxon>
        <taxon>Terriglobia</taxon>
        <taxon>Terriglobales</taxon>
        <taxon>Acidobacteriaceae</taxon>
        <taxon>Acidisarcina</taxon>
    </lineage>
</organism>
<feature type="transmembrane region" description="Helical" evidence="1">
    <location>
        <begin position="149"/>
        <end position="168"/>
    </location>
</feature>
<keyword evidence="1" id="KW-0472">Membrane</keyword>
<evidence type="ECO:0000313" key="4">
    <source>
        <dbReference type="Proteomes" id="UP000253606"/>
    </source>
</evidence>
<feature type="transmembrane region" description="Helical" evidence="1">
    <location>
        <begin position="124"/>
        <end position="144"/>
    </location>
</feature>
<dbReference type="Pfam" id="PF07786">
    <property type="entry name" value="HGSNAT_cat"/>
    <property type="match status" value="1"/>
</dbReference>
<accession>A0A2Z5G9M3</accession>
<keyword evidence="1" id="KW-1133">Transmembrane helix</keyword>
<keyword evidence="1" id="KW-0812">Transmembrane</keyword>
<feature type="transmembrane region" description="Helical" evidence="1">
    <location>
        <begin position="312"/>
        <end position="334"/>
    </location>
</feature>
<keyword evidence="4" id="KW-1185">Reference proteome</keyword>
<reference evidence="3 4" key="1">
    <citation type="journal article" date="2018" name="Front. Microbiol.">
        <title>Hydrolytic Capabilities as a Key to Environmental Success: Chitinolytic and Cellulolytic Acidobacteria From Acidic Sub-arctic Soils and Boreal Peatlands.</title>
        <authorList>
            <person name="Belova S.E."/>
            <person name="Ravin N.V."/>
            <person name="Pankratov T.A."/>
            <person name="Rakitin A.L."/>
            <person name="Ivanova A.A."/>
            <person name="Beletsky A.V."/>
            <person name="Mardanov A.V."/>
            <person name="Sinninghe Damste J.S."/>
            <person name="Dedysh S.N."/>
        </authorList>
    </citation>
    <scope>NUCLEOTIDE SEQUENCE [LARGE SCALE GENOMIC DNA]</scope>
    <source>
        <strain evidence="3 4">SBC82</strain>
    </source>
</reference>
<name>A0A2Z5G9M3_9BACT</name>
<dbReference type="RefSeq" id="WP_114210340.1">
    <property type="nucleotide sequence ID" value="NZ_CP030840.1"/>
</dbReference>
<evidence type="ECO:0000259" key="2">
    <source>
        <dbReference type="Pfam" id="PF07786"/>
    </source>
</evidence>
<dbReference type="AlphaFoldDB" id="A0A2Z5G9M3"/>
<feature type="transmembrane region" description="Helical" evidence="1">
    <location>
        <begin position="365"/>
        <end position="385"/>
    </location>
</feature>
<evidence type="ECO:0000313" key="3">
    <source>
        <dbReference type="EMBL" id="AXC15719.1"/>
    </source>
</evidence>
<feature type="transmembrane region" description="Helical" evidence="1">
    <location>
        <begin position="274"/>
        <end position="292"/>
    </location>
</feature>
<dbReference type="InterPro" id="IPR012429">
    <property type="entry name" value="HGSNAT_cat"/>
</dbReference>
<dbReference type="PANTHER" id="PTHR40407:SF1">
    <property type="entry name" value="HEPARAN-ALPHA-GLUCOSAMINIDE N-ACETYLTRANSFERASE CATALYTIC DOMAIN-CONTAINING PROTEIN"/>
    <property type="match status" value="1"/>
</dbReference>